<protein>
    <recommendedName>
        <fullName evidence="3">DUF1269 domain-containing protein</fullName>
    </recommendedName>
</protein>
<accession>A0A1S1PHG2</accession>
<dbReference type="Proteomes" id="UP000179769">
    <property type="component" value="Unassembled WGS sequence"/>
</dbReference>
<dbReference type="AlphaFoldDB" id="A0A1S1PHG2"/>
<comment type="caution">
    <text evidence="1">The sequence shown here is derived from an EMBL/GenBank/DDBJ whole genome shotgun (WGS) entry which is preliminary data.</text>
</comment>
<dbReference type="InterPro" id="IPR009200">
    <property type="entry name" value="DUF1269_membrane"/>
</dbReference>
<evidence type="ECO:0008006" key="3">
    <source>
        <dbReference type="Google" id="ProtNLM"/>
    </source>
</evidence>
<evidence type="ECO:0000313" key="1">
    <source>
        <dbReference type="EMBL" id="OHV21150.1"/>
    </source>
</evidence>
<dbReference type="Pfam" id="PF06897">
    <property type="entry name" value="DUF1269"/>
    <property type="match status" value="1"/>
</dbReference>
<evidence type="ECO:0000313" key="2">
    <source>
        <dbReference type="Proteomes" id="UP000179769"/>
    </source>
</evidence>
<name>A0A1S1PHG2_9ACTN</name>
<proteinExistence type="predicted"/>
<dbReference type="EMBL" id="MAXA01000257">
    <property type="protein sequence ID" value="OHV21150.1"/>
    <property type="molecule type" value="Genomic_DNA"/>
</dbReference>
<keyword evidence="2" id="KW-1185">Reference proteome</keyword>
<organism evidence="1 2">
    <name type="scientific">Parafrankia soli</name>
    <dbReference type="NCBI Taxonomy" id="2599596"/>
    <lineage>
        <taxon>Bacteria</taxon>
        <taxon>Bacillati</taxon>
        <taxon>Actinomycetota</taxon>
        <taxon>Actinomycetes</taxon>
        <taxon>Frankiales</taxon>
        <taxon>Frankiaceae</taxon>
        <taxon>Parafrankia</taxon>
    </lineage>
</organism>
<sequence length="165" mass="17510">MAELIVLGFDSRRQAEQVWELGRRLSRQGLVDLADRAVAWREDSGAVHVRHGARRIRSAAVGGAACGATVGAVFLAPVVGLAIGAGGGALAGRLLMAQAMDTGMIRRIAGHLQPGRAAVFALVRESRPAAIVALREHHPMVIKTSLPREREEALARALRFQSSPA</sequence>
<reference evidence="2" key="1">
    <citation type="submission" date="2016-07" db="EMBL/GenBank/DDBJ databases">
        <title>Frankia sp. NRRL B-16219 Genome sequencing.</title>
        <authorList>
            <person name="Ghodhbane-Gtari F."/>
            <person name="Swanson E."/>
            <person name="Gueddou A."/>
            <person name="Louati M."/>
            <person name="Nouioui I."/>
            <person name="Hezbri K."/>
            <person name="Abebe-Akele F."/>
            <person name="Simpson S."/>
            <person name="Morris K."/>
            <person name="Thomas K."/>
            <person name="Gtari M."/>
            <person name="Tisa L.S."/>
        </authorList>
    </citation>
    <scope>NUCLEOTIDE SEQUENCE [LARGE SCALE GENOMIC DNA]</scope>
    <source>
        <strain evidence="2">NRRL B-16219</strain>
    </source>
</reference>
<gene>
    <name evidence="1" type="ORF">BBK14_07635</name>
</gene>
<dbReference type="RefSeq" id="WP_071066500.1">
    <property type="nucleotide sequence ID" value="NZ_MAXA01000257.1"/>
</dbReference>